<accession>A0A9W6U0R6</accession>
<keyword evidence="2" id="KW-1185">Reference proteome</keyword>
<organism evidence="1 2">
    <name type="scientific">Phytophthora fragariaefolia</name>
    <dbReference type="NCBI Taxonomy" id="1490495"/>
    <lineage>
        <taxon>Eukaryota</taxon>
        <taxon>Sar</taxon>
        <taxon>Stramenopiles</taxon>
        <taxon>Oomycota</taxon>
        <taxon>Peronosporomycetes</taxon>
        <taxon>Peronosporales</taxon>
        <taxon>Peronosporaceae</taxon>
        <taxon>Phytophthora</taxon>
    </lineage>
</organism>
<dbReference type="EMBL" id="BSXT01000293">
    <property type="protein sequence ID" value="GMF23686.1"/>
    <property type="molecule type" value="Genomic_DNA"/>
</dbReference>
<evidence type="ECO:0000313" key="2">
    <source>
        <dbReference type="Proteomes" id="UP001165121"/>
    </source>
</evidence>
<reference evidence="1" key="1">
    <citation type="submission" date="2023-04" db="EMBL/GenBank/DDBJ databases">
        <title>Phytophthora fragariaefolia NBRC 109709.</title>
        <authorList>
            <person name="Ichikawa N."/>
            <person name="Sato H."/>
            <person name="Tonouchi N."/>
        </authorList>
    </citation>
    <scope>NUCLEOTIDE SEQUENCE</scope>
    <source>
        <strain evidence="1">NBRC 109709</strain>
    </source>
</reference>
<dbReference type="Proteomes" id="UP001165121">
    <property type="component" value="Unassembled WGS sequence"/>
</dbReference>
<sequence>MDEKCWPAQAQPPARAGNQLSDHGVLVEFDIQPLLLRRSANERSRAEGVTKTLQRSDLTLSGVRRLFDHIIASYPTMKHRLSASAPIVSFPNLKSGIVKLQRCEVLSQTERAACEPFKRQSGGEVEEVVRSNFVVEAFKKRRVMKRDSYMDVLYVPPTSDECERFFSSDMLVFTDLRKSMDIDVLESLTSLLYNRDMWSVDTVERIRSRIPSRGSR</sequence>
<evidence type="ECO:0000313" key="1">
    <source>
        <dbReference type="EMBL" id="GMF23686.1"/>
    </source>
</evidence>
<dbReference type="OrthoDB" id="111494at2759"/>
<comment type="caution">
    <text evidence="1">The sequence shown here is derived from an EMBL/GenBank/DDBJ whole genome shotgun (WGS) entry which is preliminary data.</text>
</comment>
<name>A0A9W6U0R6_9STRA</name>
<protein>
    <submittedName>
        <fullName evidence="1">Unnamed protein product</fullName>
    </submittedName>
</protein>
<proteinExistence type="predicted"/>
<dbReference type="PANTHER" id="PTHR40866:SF1">
    <property type="entry name" value="BED-TYPE DOMAIN-CONTAINING PROTEIN"/>
    <property type="match status" value="1"/>
</dbReference>
<gene>
    <name evidence="1" type="ORF">Pfra01_000380800</name>
</gene>
<dbReference type="AlphaFoldDB" id="A0A9W6U0R6"/>
<dbReference type="PANTHER" id="PTHR40866">
    <property type="entry name" value="BED-TYPE DOMAIN-CONTAINING PROTEIN"/>
    <property type="match status" value="1"/>
</dbReference>